<proteinExistence type="predicted"/>
<reference evidence="3" key="1">
    <citation type="journal article" date="2014" name="Front. Microbiol.">
        <title>High frequency of phylogenetically diverse reductive dehalogenase-homologous genes in deep subseafloor sedimentary metagenomes.</title>
        <authorList>
            <person name="Kawai M."/>
            <person name="Futagami T."/>
            <person name="Toyoda A."/>
            <person name="Takaki Y."/>
            <person name="Nishi S."/>
            <person name="Hori S."/>
            <person name="Arai W."/>
            <person name="Tsubouchi T."/>
            <person name="Morono Y."/>
            <person name="Uchiyama I."/>
            <person name="Ito T."/>
            <person name="Fujiyama A."/>
            <person name="Inagaki F."/>
            <person name="Takami H."/>
        </authorList>
    </citation>
    <scope>NUCLEOTIDE SEQUENCE</scope>
    <source>
        <strain evidence="3">Expedition CK06-06</strain>
    </source>
</reference>
<evidence type="ECO:0000256" key="2">
    <source>
        <dbReference type="SAM" id="Phobius"/>
    </source>
</evidence>
<evidence type="ECO:0000256" key="1">
    <source>
        <dbReference type="SAM" id="MobiDB-lite"/>
    </source>
</evidence>
<protein>
    <submittedName>
        <fullName evidence="3">Uncharacterized protein</fullName>
    </submittedName>
</protein>
<feature type="transmembrane region" description="Helical" evidence="2">
    <location>
        <begin position="12"/>
        <end position="38"/>
    </location>
</feature>
<evidence type="ECO:0000313" key="3">
    <source>
        <dbReference type="EMBL" id="GAH77362.1"/>
    </source>
</evidence>
<dbReference type="EMBL" id="BARU01043022">
    <property type="protein sequence ID" value="GAH77362.1"/>
    <property type="molecule type" value="Genomic_DNA"/>
</dbReference>
<feature type="transmembrane region" description="Helical" evidence="2">
    <location>
        <begin position="50"/>
        <end position="69"/>
    </location>
</feature>
<dbReference type="AlphaFoldDB" id="X1I6M5"/>
<keyword evidence="2" id="KW-1133">Transmembrane helix</keyword>
<accession>X1I6M5</accession>
<feature type="region of interest" description="Disordered" evidence="1">
    <location>
        <begin position="75"/>
        <end position="114"/>
    </location>
</feature>
<sequence length="114" mass="12572">MFIDYDPTGAVMGMMMMILISAIILGCILPIILCVWVYRDAEKRGMDNTIWLLIVLLTGCIGCIIYLIVRKPIGGEPKAPPSYTAPTTAQATTPYEERAPIPPETEKSIEKGKK</sequence>
<keyword evidence="2" id="KW-0472">Membrane</keyword>
<keyword evidence="2" id="KW-0812">Transmembrane</keyword>
<feature type="non-terminal residue" evidence="3">
    <location>
        <position position="114"/>
    </location>
</feature>
<feature type="compositionally biased region" description="Low complexity" evidence="1">
    <location>
        <begin position="81"/>
        <end position="94"/>
    </location>
</feature>
<name>X1I6M5_9ZZZZ</name>
<organism evidence="3">
    <name type="scientific">marine sediment metagenome</name>
    <dbReference type="NCBI Taxonomy" id="412755"/>
    <lineage>
        <taxon>unclassified sequences</taxon>
        <taxon>metagenomes</taxon>
        <taxon>ecological metagenomes</taxon>
    </lineage>
</organism>
<gene>
    <name evidence="3" type="ORF">S03H2_65972</name>
</gene>
<feature type="compositionally biased region" description="Basic and acidic residues" evidence="1">
    <location>
        <begin position="95"/>
        <end position="114"/>
    </location>
</feature>
<comment type="caution">
    <text evidence="3">The sequence shown here is derived from an EMBL/GenBank/DDBJ whole genome shotgun (WGS) entry which is preliminary data.</text>
</comment>